<evidence type="ECO:0008006" key="3">
    <source>
        <dbReference type="Google" id="ProtNLM"/>
    </source>
</evidence>
<name>A0ABQ1PHJ3_9ENTE</name>
<accession>A0ABQ1PHJ3</accession>
<evidence type="ECO:0000313" key="2">
    <source>
        <dbReference type="Proteomes" id="UP000630615"/>
    </source>
</evidence>
<gene>
    <name evidence="1" type="ORF">GCM10011573_28410</name>
</gene>
<keyword evidence="2" id="KW-1185">Reference proteome</keyword>
<sequence length="481" mass="57209">MDYLAFLDDEDRDKLTVLMTLQSYNDQYLTQKRLIEQTGLSKFLLEKYLKELNLECPELMISDELYDEMSYHAISNDTVQKIQHMYAQRSLKFRFFVEVLIEEKTVKKFQEEQHIAKTTLYQIRTKVLNSLKKEKILIQKNKMIGPEMHVRSIIFDVVSYFYFGESYPFSSQCRNEAKQLLQLLISYFNLDLTFFQKKKLSLFIHIVQIRIKNQHMINENLCMINEKTQQTYQRQLTMIEQLLAPSLESTSESSKESNYLLTFLFVSEMLDLELTFNKEMFSKTKETAQTLLNSLSRQFQVKDSQKKELYDSFLKKLLSLSIFRQNYTTFVDTAAYSYFAEVYSSLHRLILHFIRKEPFLLSLELSKNDQAKLYYDIMFTVLSSLEPVQLGRPITIYIDFSHGLAYTEYICQSLQRFRDLNISIQNRFNNETQIVLSDYRLKKATCQQIIWKQPPTPSDWAKFADVVIELREKENEKNTLF</sequence>
<dbReference type="Proteomes" id="UP000630615">
    <property type="component" value="Unassembled WGS sequence"/>
</dbReference>
<dbReference type="RefSeq" id="WP_088270757.1">
    <property type="nucleotide sequence ID" value="NZ_BMKI01000007.1"/>
</dbReference>
<comment type="caution">
    <text evidence="1">The sequence shown here is derived from an EMBL/GenBank/DDBJ whole genome shotgun (WGS) entry which is preliminary data.</text>
</comment>
<evidence type="ECO:0000313" key="1">
    <source>
        <dbReference type="EMBL" id="GGC97177.1"/>
    </source>
</evidence>
<organism evidence="1 2">
    <name type="scientific">Enterococcus wangshanyuanii</name>
    <dbReference type="NCBI Taxonomy" id="2005703"/>
    <lineage>
        <taxon>Bacteria</taxon>
        <taxon>Bacillati</taxon>
        <taxon>Bacillota</taxon>
        <taxon>Bacilli</taxon>
        <taxon>Lactobacillales</taxon>
        <taxon>Enterococcaceae</taxon>
        <taxon>Enterococcus</taxon>
    </lineage>
</organism>
<reference evidence="2" key="1">
    <citation type="journal article" date="2019" name="Int. J. Syst. Evol. Microbiol.">
        <title>The Global Catalogue of Microorganisms (GCM) 10K type strain sequencing project: providing services to taxonomists for standard genome sequencing and annotation.</title>
        <authorList>
            <consortium name="The Broad Institute Genomics Platform"/>
            <consortium name="The Broad Institute Genome Sequencing Center for Infectious Disease"/>
            <person name="Wu L."/>
            <person name="Ma J."/>
        </authorList>
    </citation>
    <scope>NUCLEOTIDE SEQUENCE [LARGE SCALE GENOMIC DNA]</scope>
    <source>
        <strain evidence="2">CGMCC 1.15942</strain>
    </source>
</reference>
<protein>
    <recommendedName>
        <fullName evidence="3">Mga helix-turn-helix domain-containing protein</fullName>
    </recommendedName>
</protein>
<dbReference type="EMBL" id="BMKI01000007">
    <property type="protein sequence ID" value="GGC97177.1"/>
    <property type="molecule type" value="Genomic_DNA"/>
</dbReference>
<proteinExistence type="predicted"/>